<evidence type="ECO:0000256" key="7">
    <source>
        <dbReference type="ARBA" id="ARBA00023163"/>
    </source>
</evidence>
<keyword evidence="4 12" id="KW-0378">Hydrolase</keyword>
<dbReference type="OrthoDB" id="9802364at2"/>
<dbReference type="RefSeq" id="WP_124943452.1">
    <property type="nucleotide sequence ID" value="NZ_RHGY01000006.1"/>
</dbReference>
<dbReference type="PANTHER" id="PTHR33516:SF2">
    <property type="entry name" value="LEXA REPRESSOR-RELATED"/>
    <property type="match status" value="1"/>
</dbReference>
<feature type="domain" description="Peptidase S24/S26A/S26B/S26C" evidence="10">
    <location>
        <begin position="96"/>
        <end position="195"/>
    </location>
</feature>
<dbReference type="SUPFAM" id="SSF46785">
    <property type="entry name" value="Winged helix' DNA-binding domain"/>
    <property type="match status" value="1"/>
</dbReference>
<keyword evidence="1" id="KW-0678">Repressor</keyword>
<keyword evidence="9" id="KW-0742">SOS response</keyword>
<feature type="domain" description="LexA repressor DNA-binding" evidence="11">
    <location>
        <begin position="5"/>
        <end position="62"/>
    </location>
</feature>
<name>A0A3P2RAZ8_WEIVI</name>
<gene>
    <name evidence="12" type="primary">lexA</name>
    <name evidence="12" type="ORF">D3P96_05935</name>
</gene>
<dbReference type="GO" id="GO:0045892">
    <property type="term" value="P:negative regulation of DNA-templated transcription"/>
    <property type="evidence" value="ECO:0007669"/>
    <property type="project" value="InterPro"/>
</dbReference>
<dbReference type="Proteomes" id="UP000275836">
    <property type="component" value="Unassembled WGS sequence"/>
</dbReference>
<dbReference type="Pfam" id="PF00717">
    <property type="entry name" value="Peptidase_S24"/>
    <property type="match status" value="1"/>
</dbReference>
<dbReference type="GO" id="GO:0003677">
    <property type="term" value="F:DNA binding"/>
    <property type="evidence" value="ECO:0007669"/>
    <property type="project" value="UniProtKB-KW"/>
</dbReference>
<reference evidence="12 13" key="1">
    <citation type="submission" date="2018-10" db="EMBL/GenBank/DDBJ databases">
        <title>Draft genome sequence of Weissella viridescens UCO-SMC3.</title>
        <authorList>
            <person name="Garcia-Cancino A."/>
            <person name="Espinoza-Monje M."/>
            <person name="Albarracin L."/>
            <person name="Garcia-Castillo V."/>
            <person name="Campos-Martin J."/>
            <person name="Nakano Y."/>
            <person name="Guitierrez-Zamorano C."/>
            <person name="Ikeda-Ohtsubo W."/>
            <person name="Morita H."/>
            <person name="Kitazawa H."/>
            <person name="Villena J."/>
        </authorList>
    </citation>
    <scope>NUCLEOTIDE SEQUENCE [LARGE SCALE GENOMIC DNA]</scope>
    <source>
        <strain evidence="12 13">UCO-SMC3</strain>
    </source>
</reference>
<sequence>MAESKQIAILRYIHEQQTLTGYAPTMREIAARVHLSSTATVHGHINRLIKKGLLTKKDGKSRSLHVTPSGLRVLEQAPASLNMVPRFDLENNIENSEDVDYVPVPEQLIADQEAFFIVAQQNANMIDLGILPGDMLIVHRQDDADDGDIVLVDLPEYPKQVYRFFHEADHFRLEPENTKLTPVISRSLTILGKVMSLYRPNIQ</sequence>
<evidence type="ECO:0000256" key="4">
    <source>
        <dbReference type="ARBA" id="ARBA00022801"/>
    </source>
</evidence>
<proteinExistence type="predicted"/>
<organism evidence="12 13">
    <name type="scientific">Weissella viridescens</name>
    <name type="common">Lactobacillus viridescens</name>
    <dbReference type="NCBI Taxonomy" id="1629"/>
    <lineage>
        <taxon>Bacteria</taxon>
        <taxon>Bacillati</taxon>
        <taxon>Bacillota</taxon>
        <taxon>Bacilli</taxon>
        <taxon>Lactobacillales</taxon>
        <taxon>Lactobacillaceae</taxon>
        <taxon>Weissella</taxon>
    </lineage>
</organism>
<dbReference type="InterPro" id="IPR006200">
    <property type="entry name" value="LexA"/>
</dbReference>
<dbReference type="GO" id="GO:0006508">
    <property type="term" value="P:proteolysis"/>
    <property type="evidence" value="ECO:0007669"/>
    <property type="project" value="InterPro"/>
</dbReference>
<dbReference type="GO" id="GO:0006260">
    <property type="term" value="P:DNA replication"/>
    <property type="evidence" value="ECO:0007669"/>
    <property type="project" value="UniProtKB-KW"/>
</dbReference>
<dbReference type="NCBIfam" id="TIGR00498">
    <property type="entry name" value="lexA"/>
    <property type="match status" value="1"/>
</dbReference>
<dbReference type="AlphaFoldDB" id="A0A3P2RAZ8"/>
<keyword evidence="7" id="KW-0804">Transcription</keyword>
<dbReference type="InterPro" id="IPR036390">
    <property type="entry name" value="WH_DNA-bd_sf"/>
</dbReference>
<dbReference type="InterPro" id="IPR036286">
    <property type="entry name" value="LexA/Signal_pep-like_sf"/>
</dbReference>
<dbReference type="GO" id="GO:0004252">
    <property type="term" value="F:serine-type endopeptidase activity"/>
    <property type="evidence" value="ECO:0007669"/>
    <property type="project" value="UniProtKB-EC"/>
</dbReference>
<evidence type="ECO:0000256" key="2">
    <source>
        <dbReference type="ARBA" id="ARBA00022705"/>
    </source>
</evidence>
<dbReference type="InterPro" id="IPR015927">
    <property type="entry name" value="Peptidase_S24_S26A/B/C"/>
</dbReference>
<evidence type="ECO:0000259" key="10">
    <source>
        <dbReference type="Pfam" id="PF00717"/>
    </source>
</evidence>
<evidence type="ECO:0000313" key="12">
    <source>
        <dbReference type="EMBL" id="RRG17694.1"/>
    </source>
</evidence>
<evidence type="ECO:0000256" key="6">
    <source>
        <dbReference type="ARBA" id="ARBA00023125"/>
    </source>
</evidence>
<dbReference type="InterPro" id="IPR006199">
    <property type="entry name" value="LexA_DNA-bd_dom"/>
</dbReference>
<evidence type="ECO:0000256" key="1">
    <source>
        <dbReference type="ARBA" id="ARBA00022491"/>
    </source>
</evidence>
<evidence type="ECO:0000256" key="3">
    <source>
        <dbReference type="ARBA" id="ARBA00022763"/>
    </source>
</evidence>
<dbReference type="Pfam" id="PF01726">
    <property type="entry name" value="LexA_DNA_bind"/>
    <property type="match status" value="1"/>
</dbReference>
<dbReference type="EC" id="3.4.21.88" evidence="12"/>
<dbReference type="InterPro" id="IPR036388">
    <property type="entry name" value="WH-like_DNA-bd_sf"/>
</dbReference>
<evidence type="ECO:0000256" key="5">
    <source>
        <dbReference type="ARBA" id="ARBA00023015"/>
    </source>
</evidence>
<dbReference type="SUPFAM" id="SSF51306">
    <property type="entry name" value="LexA/Signal peptidase"/>
    <property type="match status" value="1"/>
</dbReference>
<dbReference type="InterPro" id="IPR050077">
    <property type="entry name" value="LexA_repressor"/>
</dbReference>
<comment type="caution">
    <text evidence="12">The sequence shown here is derived from an EMBL/GenBank/DDBJ whole genome shotgun (WGS) entry which is preliminary data.</text>
</comment>
<keyword evidence="6" id="KW-0238">DNA-binding</keyword>
<dbReference type="CDD" id="cd06529">
    <property type="entry name" value="S24_LexA-like"/>
    <property type="match status" value="1"/>
</dbReference>
<keyword evidence="3" id="KW-0227">DNA damage</keyword>
<protein>
    <submittedName>
        <fullName evidence="12">Repressor LexA</fullName>
        <ecNumber evidence="12">3.4.21.88</ecNumber>
    </submittedName>
</protein>
<dbReference type="Gene3D" id="2.10.109.10">
    <property type="entry name" value="Umud Fragment, subunit A"/>
    <property type="match status" value="1"/>
</dbReference>
<accession>A0A3P2RAZ8</accession>
<keyword evidence="5" id="KW-0805">Transcription regulation</keyword>
<dbReference type="GO" id="GO:0006281">
    <property type="term" value="P:DNA repair"/>
    <property type="evidence" value="ECO:0007669"/>
    <property type="project" value="UniProtKB-KW"/>
</dbReference>
<keyword evidence="2" id="KW-0235">DNA replication</keyword>
<dbReference type="PANTHER" id="PTHR33516">
    <property type="entry name" value="LEXA REPRESSOR"/>
    <property type="match status" value="1"/>
</dbReference>
<evidence type="ECO:0000256" key="9">
    <source>
        <dbReference type="ARBA" id="ARBA00023236"/>
    </source>
</evidence>
<evidence type="ECO:0000256" key="8">
    <source>
        <dbReference type="ARBA" id="ARBA00023204"/>
    </source>
</evidence>
<evidence type="ECO:0000313" key="13">
    <source>
        <dbReference type="Proteomes" id="UP000275836"/>
    </source>
</evidence>
<dbReference type="Gene3D" id="1.10.10.10">
    <property type="entry name" value="Winged helix-like DNA-binding domain superfamily/Winged helix DNA-binding domain"/>
    <property type="match status" value="1"/>
</dbReference>
<evidence type="ECO:0000259" key="11">
    <source>
        <dbReference type="Pfam" id="PF01726"/>
    </source>
</evidence>
<dbReference type="GO" id="GO:0009432">
    <property type="term" value="P:SOS response"/>
    <property type="evidence" value="ECO:0007669"/>
    <property type="project" value="UniProtKB-KW"/>
</dbReference>
<dbReference type="EMBL" id="RHGY01000006">
    <property type="protein sequence ID" value="RRG17694.1"/>
    <property type="molecule type" value="Genomic_DNA"/>
</dbReference>
<keyword evidence="8" id="KW-0234">DNA repair</keyword>
<dbReference type="InterPro" id="IPR039418">
    <property type="entry name" value="LexA-like"/>
</dbReference>